<dbReference type="PANTHER" id="PTHR37984:SF15">
    <property type="entry name" value="INTEGRASE CATALYTIC DOMAIN-CONTAINING PROTEIN"/>
    <property type="match status" value="1"/>
</dbReference>
<reference evidence="10" key="2">
    <citation type="journal article" date="2023" name="BMC Genomics">
        <title>Pest status, molecular evolution, and epigenetic factors derived from the genome assembly of Frankliniella fusca, a thysanopteran phytovirus vector.</title>
        <authorList>
            <person name="Catto M.A."/>
            <person name="Labadie P.E."/>
            <person name="Jacobson A.L."/>
            <person name="Kennedy G.G."/>
            <person name="Srinivasan R."/>
            <person name="Hunt B.G."/>
        </authorList>
    </citation>
    <scope>NUCLEOTIDE SEQUENCE</scope>
    <source>
        <strain evidence="10">PL_HMW_Pooled</strain>
    </source>
</reference>
<comment type="caution">
    <text evidence="10">The sequence shown here is derived from an EMBL/GenBank/DDBJ whole genome shotgun (WGS) entry which is preliminary data.</text>
</comment>
<dbReference type="InterPro" id="IPR041588">
    <property type="entry name" value="Integrase_H2C2"/>
</dbReference>
<dbReference type="Gene3D" id="3.30.420.10">
    <property type="entry name" value="Ribonuclease H-like superfamily/Ribonuclease H"/>
    <property type="match status" value="1"/>
</dbReference>
<dbReference type="InterPro" id="IPR050951">
    <property type="entry name" value="Retrovirus_Pol_polyprotein"/>
</dbReference>
<dbReference type="PROSITE" id="PS00141">
    <property type="entry name" value="ASP_PROTEASE"/>
    <property type="match status" value="1"/>
</dbReference>
<accession>A0AAE1HPG2</accession>
<sequence>MMPGGSGSGSRRGSASGGAPGFTLEDIFHRWSEASTAIQEQTTDVLRQLATQSRTPAAPRPAPIHDLRFDGSVPWPVFDAQFQDAANEFAWTDAERGRRLLRALHGPAAALLQTLPPAHYSNYAMLHARLRERYAPADRARVAEASFEHRRQKPGESIRDYADAVLALVREAYPTWAEEPLQITARRAFIAGLADPEVRRDIRKRDPDTFAETVSAALRLEAVDQAEQPAAKRPRVCQVGEDPPASAAGAQLDEVRVAAVRPPANEDRSVVAELRELLREMRQPGAASAGSSLPRPGPEAPGPEAPLRVTWFADGLLDARKCRFLLDTGSEFTVVRHGLLPPLSTPTMQAQGAFENAASTVLRGPRPVTAVLDGNELSIACFEGPIHEECLLGGDFVAAHVTAVDVQGDRLLLRNGGVVPLTRVSTPAAAISAVLEVHCDHSTVVAPHSSAIVSVSVSGRDFFGMPADGHPCALPVAPELAILGPRGEAALVGGGGGAGQRDAPCGPVGAPRDAPCGPVGAPRDAACGPVGAPREAACGPVGTSGEHACGPAVASGSRSGAPVRVLRTRCASLPADLPPGLAVTSTLLADADGRALVVTVRNDADRPLTLRRGAHIGSLRVSALLPAYVGATMAEDAAAGVVLPAPLQALQDACSADLSEHEAADPDIGVILRAVEDGTRPSKESVSNASVTTKALWLQWQSLEIRDNLLCRRFVDDRDRVTHQLVLPRVYIPAVLRTLHDAPGTGGHLGHNKTIAKVRAHYYWPGLCQEVKLWCLSCAVCRTKKGPPRRTRAPLTLHNVGVPWERVGVDLAGPFPRTARGNRYLLVAVDYFSKWPEAIPIPSAHSEVVARALVDNIFTRFGSPLEIHSDQGRSFESAVFRTVSELLGTRKTRTTPGRPQSDGAVERLIRTVVTQLGILTDANQSDWDLQVPLVLLSLRVARHSTTGVSPAMMLFGRELRLPPTLSQGLHPDTPDISTAREYPAWLRDRLHGLHHEVRERAWQAALASKERYDVRARRPAFAVGDLVWLYDPKRRRGRNPKLQCWWSGPHRITAMINDVVARLVDPARPRSRPRTVHVDRLAPAAPRQT</sequence>
<evidence type="ECO:0000256" key="5">
    <source>
        <dbReference type="ARBA" id="ARBA00022759"/>
    </source>
</evidence>
<dbReference type="Gene3D" id="1.10.340.70">
    <property type="match status" value="1"/>
</dbReference>
<evidence type="ECO:0000256" key="3">
    <source>
        <dbReference type="ARBA" id="ARBA00022695"/>
    </source>
</evidence>
<dbReference type="GO" id="GO:0004519">
    <property type="term" value="F:endonuclease activity"/>
    <property type="evidence" value="ECO:0007669"/>
    <property type="project" value="UniProtKB-KW"/>
</dbReference>
<dbReference type="FunFam" id="1.10.340.70:FF:000001">
    <property type="entry name" value="Retrovirus-related Pol polyprotein from transposon gypsy-like Protein"/>
    <property type="match status" value="1"/>
</dbReference>
<name>A0AAE1HPG2_9NEOP</name>
<keyword evidence="4" id="KW-0540">Nuclease</keyword>
<feature type="domain" description="Integrase catalytic" evidence="9">
    <location>
        <begin position="799"/>
        <end position="958"/>
    </location>
</feature>
<dbReference type="GO" id="GO:0003676">
    <property type="term" value="F:nucleic acid binding"/>
    <property type="evidence" value="ECO:0007669"/>
    <property type="project" value="InterPro"/>
</dbReference>
<evidence type="ECO:0000313" key="10">
    <source>
        <dbReference type="EMBL" id="KAK3925037.1"/>
    </source>
</evidence>
<keyword evidence="6" id="KW-0378">Hydrolase</keyword>
<dbReference type="InterPro" id="IPR001969">
    <property type="entry name" value="Aspartic_peptidase_AS"/>
</dbReference>
<organism evidence="10 11">
    <name type="scientific">Frankliniella fusca</name>
    <dbReference type="NCBI Taxonomy" id="407009"/>
    <lineage>
        <taxon>Eukaryota</taxon>
        <taxon>Metazoa</taxon>
        <taxon>Ecdysozoa</taxon>
        <taxon>Arthropoda</taxon>
        <taxon>Hexapoda</taxon>
        <taxon>Insecta</taxon>
        <taxon>Pterygota</taxon>
        <taxon>Neoptera</taxon>
        <taxon>Paraneoptera</taxon>
        <taxon>Thysanoptera</taxon>
        <taxon>Terebrantia</taxon>
        <taxon>Thripoidea</taxon>
        <taxon>Thripidae</taxon>
        <taxon>Frankliniella</taxon>
    </lineage>
</organism>
<dbReference type="InterPro" id="IPR012337">
    <property type="entry name" value="RNaseH-like_sf"/>
</dbReference>
<feature type="region of interest" description="Disordered" evidence="8">
    <location>
        <begin position="282"/>
        <end position="306"/>
    </location>
</feature>
<keyword evidence="2" id="KW-0808">Transferase</keyword>
<gene>
    <name evidence="10" type="ORF">KUF71_013310</name>
</gene>
<evidence type="ECO:0000313" key="11">
    <source>
        <dbReference type="Proteomes" id="UP001219518"/>
    </source>
</evidence>
<keyword evidence="3" id="KW-0548">Nucleotidyltransferase</keyword>
<dbReference type="AlphaFoldDB" id="A0AAE1HPG2"/>
<evidence type="ECO:0000256" key="4">
    <source>
        <dbReference type="ARBA" id="ARBA00022722"/>
    </source>
</evidence>
<dbReference type="GO" id="GO:0003964">
    <property type="term" value="F:RNA-directed DNA polymerase activity"/>
    <property type="evidence" value="ECO:0007669"/>
    <property type="project" value="UniProtKB-KW"/>
</dbReference>
<dbReference type="PROSITE" id="PS50994">
    <property type="entry name" value="INTEGRASE"/>
    <property type="match status" value="1"/>
</dbReference>
<keyword evidence="5" id="KW-0255">Endonuclease</keyword>
<dbReference type="PANTHER" id="PTHR37984">
    <property type="entry name" value="PROTEIN CBG26694"/>
    <property type="match status" value="1"/>
</dbReference>
<feature type="region of interest" description="Disordered" evidence="8">
    <location>
        <begin position="1069"/>
        <end position="1089"/>
    </location>
</feature>
<dbReference type="InterPro" id="IPR001584">
    <property type="entry name" value="Integrase_cat-core"/>
</dbReference>
<dbReference type="EC" id="2.7.7.49" evidence="1"/>
<dbReference type="Pfam" id="PF17921">
    <property type="entry name" value="Integrase_H2C2"/>
    <property type="match status" value="1"/>
</dbReference>
<dbReference type="Pfam" id="PF00665">
    <property type="entry name" value="rve"/>
    <property type="match status" value="1"/>
</dbReference>
<evidence type="ECO:0000256" key="2">
    <source>
        <dbReference type="ARBA" id="ARBA00022679"/>
    </source>
</evidence>
<dbReference type="EMBL" id="JAHWGI010001210">
    <property type="protein sequence ID" value="KAK3925037.1"/>
    <property type="molecule type" value="Genomic_DNA"/>
</dbReference>
<dbReference type="FunFam" id="3.30.420.10:FF:000032">
    <property type="entry name" value="Retrovirus-related Pol polyprotein from transposon 297-like Protein"/>
    <property type="match status" value="1"/>
</dbReference>
<dbReference type="InterPro" id="IPR036397">
    <property type="entry name" value="RNaseH_sf"/>
</dbReference>
<evidence type="ECO:0000256" key="8">
    <source>
        <dbReference type="SAM" id="MobiDB-lite"/>
    </source>
</evidence>
<evidence type="ECO:0000259" key="9">
    <source>
        <dbReference type="PROSITE" id="PS50994"/>
    </source>
</evidence>
<evidence type="ECO:0000256" key="7">
    <source>
        <dbReference type="ARBA" id="ARBA00022918"/>
    </source>
</evidence>
<dbReference type="SUPFAM" id="SSF53098">
    <property type="entry name" value="Ribonuclease H-like"/>
    <property type="match status" value="1"/>
</dbReference>
<dbReference type="Proteomes" id="UP001219518">
    <property type="component" value="Unassembled WGS sequence"/>
</dbReference>
<dbReference type="GO" id="GO:0015074">
    <property type="term" value="P:DNA integration"/>
    <property type="evidence" value="ECO:0007669"/>
    <property type="project" value="InterPro"/>
</dbReference>
<evidence type="ECO:0000256" key="6">
    <source>
        <dbReference type="ARBA" id="ARBA00022801"/>
    </source>
</evidence>
<keyword evidence="7" id="KW-0695">RNA-directed DNA polymerase</keyword>
<proteinExistence type="predicted"/>
<protein>
    <recommendedName>
        <fullName evidence="1">RNA-directed DNA polymerase</fullName>
        <ecNumber evidence="1">2.7.7.49</ecNumber>
    </recommendedName>
</protein>
<dbReference type="GO" id="GO:0004190">
    <property type="term" value="F:aspartic-type endopeptidase activity"/>
    <property type="evidence" value="ECO:0007669"/>
    <property type="project" value="InterPro"/>
</dbReference>
<dbReference type="GO" id="GO:0006508">
    <property type="term" value="P:proteolysis"/>
    <property type="evidence" value="ECO:0007669"/>
    <property type="project" value="InterPro"/>
</dbReference>
<keyword evidence="11" id="KW-1185">Reference proteome</keyword>
<feature type="compositionally biased region" description="Pro residues" evidence="8">
    <location>
        <begin position="295"/>
        <end position="304"/>
    </location>
</feature>
<evidence type="ECO:0000256" key="1">
    <source>
        <dbReference type="ARBA" id="ARBA00012493"/>
    </source>
</evidence>
<reference evidence="10" key="1">
    <citation type="submission" date="2021-07" db="EMBL/GenBank/DDBJ databases">
        <authorList>
            <person name="Catto M.A."/>
            <person name="Jacobson A."/>
            <person name="Kennedy G."/>
            <person name="Labadie P."/>
            <person name="Hunt B.G."/>
            <person name="Srinivasan R."/>
        </authorList>
    </citation>
    <scope>NUCLEOTIDE SEQUENCE</scope>
    <source>
        <strain evidence="10">PL_HMW_Pooled</strain>
        <tissue evidence="10">Head</tissue>
    </source>
</reference>